<gene>
    <name evidence="2" type="ORF">GJV85_00415</name>
</gene>
<reference evidence="2" key="2">
    <citation type="submission" date="2021-04" db="EMBL/GenBank/DDBJ databases">
        <title>Isolation and characterization of a novel species of the genus Sulfurimonas.</title>
        <authorList>
            <person name="Fukui M."/>
        </authorList>
    </citation>
    <scope>NUCLEOTIDE SEQUENCE</scope>
    <source>
        <strain evidence="2">H1576</strain>
    </source>
</reference>
<feature type="region of interest" description="Disordered" evidence="1">
    <location>
        <begin position="1"/>
        <end position="45"/>
    </location>
</feature>
<evidence type="ECO:0000313" key="3">
    <source>
        <dbReference type="Proteomes" id="UP000671852"/>
    </source>
</evidence>
<dbReference type="EMBL" id="CP046072">
    <property type="protein sequence ID" value="QSZ40642.1"/>
    <property type="molecule type" value="Genomic_DNA"/>
</dbReference>
<dbReference type="AlphaFoldDB" id="A0A975GBN9"/>
<dbReference type="KEGG" id="saqt:GJV85_00415"/>
<dbReference type="Proteomes" id="UP000671852">
    <property type="component" value="Chromosome"/>
</dbReference>
<proteinExistence type="predicted"/>
<evidence type="ECO:0000313" key="2">
    <source>
        <dbReference type="EMBL" id="QSZ40642.1"/>
    </source>
</evidence>
<dbReference type="RefSeq" id="WP_207561921.1">
    <property type="nucleotide sequence ID" value="NZ_CP046072.1"/>
</dbReference>
<protein>
    <submittedName>
        <fullName evidence="2">Uncharacterized protein</fullName>
    </submittedName>
</protein>
<feature type="compositionally biased region" description="Acidic residues" evidence="1">
    <location>
        <begin position="23"/>
        <end position="45"/>
    </location>
</feature>
<reference evidence="2" key="1">
    <citation type="submission" date="2019-11" db="EMBL/GenBank/DDBJ databases">
        <authorList>
            <person name="Kojima H."/>
        </authorList>
    </citation>
    <scope>NUCLEOTIDE SEQUENCE</scope>
    <source>
        <strain evidence="2">H1576</strain>
    </source>
</reference>
<evidence type="ECO:0000256" key="1">
    <source>
        <dbReference type="SAM" id="MobiDB-lite"/>
    </source>
</evidence>
<accession>A0A975GBN9</accession>
<sequence length="45" mass="5706">MNYYHFDNTPIEEEIDDKPYDYLNEEPLEEEQEFEYEEEEDTYCD</sequence>
<organism evidence="2 3">
    <name type="scientific">Sulfurimonas aquatica</name>
    <dbReference type="NCBI Taxonomy" id="2672570"/>
    <lineage>
        <taxon>Bacteria</taxon>
        <taxon>Pseudomonadati</taxon>
        <taxon>Campylobacterota</taxon>
        <taxon>Epsilonproteobacteria</taxon>
        <taxon>Campylobacterales</taxon>
        <taxon>Sulfurimonadaceae</taxon>
        <taxon>Sulfurimonas</taxon>
    </lineage>
</organism>
<keyword evidence="3" id="KW-1185">Reference proteome</keyword>
<name>A0A975GBN9_9BACT</name>